<dbReference type="PANTHER" id="PTHR11803:SF58">
    <property type="entry name" value="PROTEIN HMF1-RELATED"/>
    <property type="match status" value="1"/>
</dbReference>
<evidence type="ECO:0000313" key="2">
    <source>
        <dbReference type="EMBL" id="MBB6099149.1"/>
    </source>
</evidence>
<dbReference type="Gene3D" id="3.30.1330.40">
    <property type="entry name" value="RutC-like"/>
    <property type="match status" value="1"/>
</dbReference>
<organism evidence="2 3">
    <name type="scientific">Deinobacterium chartae</name>
    <dbReference type="NCBI Taxonomy" id="521158"/>
    <lineage>
        <taxon>Bacteria</taxon>
        <taxon>Thermotogati</taxon>
        <taxon>Deinococcota</taxon>
        <taxon>Deinococci</taxon>
        <taxon>Deinococcales</taxon>
        <taxon>Deinococcaceae</taxon>
        <taxon>Deinobacterium</taxon>
    </lineage>
</organism>
<dbReference type="CDD" id="cd00448">
    <property type="entry name" value="YjgF_YER057c_UK114_family"/>
    <property type="match status" value="1"/>
</dbReference>
<accession>A0A841I4C5</accession>
<dbReference type="InterPro" id="IPR006175">
    <property type="entry name" value="YjgF/YER057c/UK114"/>
</dbReference>
<dbReference type="EMBL" id="JACHHG010000009">
    <property type="protein sequence ID" value="MBB6099149.1"/>
    <property type="molecule type" value="Genomic_DNA"/>
</dbReference>
<dbReference type="InterPro" id="IPR035959">
    <property type="entry name" value="RutC-like_sf"/>
</dbReference>
<dbReference type="PANTHER" id="PTHR11803">
    <property type="entry name" value="2-IMINOBUTANOATE/2-IMINOPROPANOATE DEAMINASE RIDA"/>
    <property type="match status" value="1"/>
</dbReference>
<keyword evidence="3" id="KW-1185">Reference proteome</keyword>
<reference evidence="2 3" key="1">
    <citation type="submission" date="2020-08" db="EMBL/GenBank/DDBJ databases">
        <title>Genomic Encyclopedia of Type Strains, Phase IV (KMG-IV): sequencing the most valuable type-strain genomes for metagenomic binning, comparative biology and taxonomic classification.</title>
        <authorList>
            <person name="Goeker M."/>
        </authorList>
    </citation>
    <scope>NUCLEOTIDE SEQUENCE [LARGE SCALE GENOMIC DNA]</scope>
    <source>
        <strain evidence="2 3">DSM 21458</strain>
    </source>
</reference>
<name>A0A841I4C5_9DEIO</name>
<sequence length="136" mass="14570">MTSQNPHLRFVNPPALGQAPGYTHVVEASGGRSVYISGQVALDGQGQVVGPGDWTAQTERVFENLRTALESVGLDFGSVVKLTLFLTDFDHISAVREVRDRYVNTAAPPASSAVQVVRLFRPELLIEVEAVAVAPA</sequence>
<gene>
    <name evidence="2" type="ORF">HNR42_002585</name>
</gene>
<dbReference type="Proteomes" id="UP000569951">
    <property type="component" value="Unassembled WGS sequence"/>
</dbReference>
<evidence type="ECO:0000256" key="1">
    <source>
        <dbReference type="ARBA" id="ARBA00010552"/>
    </source>
</evidence>
<proteinExistence type="inferred from homology"/>
<comment type="similarity">
    <text evidence="1">Belongs to the RutC family.</text>
</comment>
<evidence type="ECO:0000313" key="3">
    <source>
        <dbReference type="Proteomes" id="UP000569951"/>
    </source>
</evidence>
<dbReference type="AlphaFoldDB" id="A0A841I4C5"/>
<comment type="caution">
    <text evidence="2">The sequence shown here is derived from an EMBL/GenBank/DDBJ whole genome shotgun (WGS) entry which is preliminary data.</text>
</comment>
<dbReference type="GO" id="GO:0005829">
    <property type="term" value="C:cytosol"/>
    <property type="evidence" value="ECO:0007669"/>
    <property type="project" value="TreeGrafter"/>
</dbReference>
<dbReference type="GO" id="GO:0019239">
    <property type="term" value="F:deaminase activity"/>
    <property type="evidence" value="ECO:0007669"/>
    <property type="project" value="TreeGrafter"/>
</dbReference>
<dbReference type="SUPFAM" id="SSF55298">
    <property type="entry name" value="YjgF-like"/>
    <property type="match status" value="1"/>
</dbReference>
<dbReference type="RefSeq" id="WP_183987895.1">
    <property type="nucleotide sequence ID" value="NZ_JACHHG010000009.1"/>
</dbReference>
<dbReference type="Pfam" id="PF01042">
    <property type="entry name" value="Ribonuc_L-PSP"/>
    <property type="match status" value="1"/>
</dbReference>
<protein>
    <submittedName>
        <fullName evidence="2">Enamine deaminase RidA (YjgF/YER057c/UK114 family)</fullName>
    </submittedName>
</protein>